<reference evidence="14 15" key="1">
    <citation type="journal article" date="2018" name="ISME J.">
        <title>A methanotrophic archaeon couples anaerobic oxidation of methane to Fe(III) reduction.</title>
        <authorList>
            <person name="Cai C."/>
            <person name="Leu A.O."/>
            <person name="Xie G.J."/>
            <person name="Guo J."/>
            <person name="Feng Y."/>
            <person name="Zhao J.X."/>
            <person name="Tyson G.W."/>
            <person name="Yuan Z."/>
            <person name="Hu S."/>
        </authorList>
    </citation>
    <scope>NUCLEOTIDE SEQUENCE [LARGE SCALE GENOMIC DNA]</scope>
    <source>
        <strain evidence="14">FeB_12</strain>
    </source>
</reference>
<keyword evidence="9 12" id="KW-0324">Glycolysis</keyword>
<evidence type="ECO:0000256" key="6">
    <source>
        <dbReference type="ARBA" id="ARBA00019397"/>
    </source>
</evidence>
<dbReference type="CDD" id="cd00311">
    <property type="entry name" value="TIM"/>
    <property type="match status" value="1"/>
</dbReference>
<evidence type="ECO:0000256" key="5">
    <source>
        <dbReference type="ARBA" id="ARBA00011940"/>
    </source>
</evidence>
<dbReference type="InterPro" id="IPR020861">
    <property type="entry name" value="Triosephosphate_isomerase_AS"/>
</dbReference>
<dbReference type="PANTHER" id="PTHR21139:SF42">
    <property type="entry name" value="TRIOSEPHOSPHATE ISOMERASE"/>
    <property type="match status" value="1"/>
</dbReference>
<comment type="subunit">
    <text evidence="4 12 13">Homodimer.</text>
</comment>
<accession>A0A855WXA1</accession>
<dbReference type="Gene3D" id="3.20.20.70">
    <property type="entry name" value="Aldolase class I"/>
    <property type="match status" value="1"/>
</dbReference>
<dbReference type="GO" id="GO:0006096">
    <property type="term" value="P:glycolytic process"/>
    <property type="evidence" value="ECO:0007669"/>
    <property type="project" value="UniProtKB-UniRule"/>
</dbReference>
<dbReference type="UniPathway" id="UPA00109">
    <property type="reaction ID" value="UER00189"/>
</dbReference>
<evidence type="ECO:0000256" key="1">
    <source>
        <dbReference type="ARBA" id="ARBA00000474"/>
    </source>
</evidence>
<dbReference type="InterPro" id="IPR000652">
    <property type="entry name" value="Triosephosphate_isomerase"/>
</dbReference>
<gene>
    <name evidence="12" type="primary">tpiA</name>
    <name evidence="14" type="ORF">C3F09_10815</name>
</gene>
<comment type="pathway">
    <text evidence="2 12 13">Carbohydrate biosynthesis; gluconeogenesis.</text>
</comment>
<dbReference type="GO" id="GO:0046166">
    <property type="term" value="P:glyceraldehyde-3-phosphate biosynthetic process"/>
    <property type="evidence" value="ECO:0007669"/>
    <property type="project" value="TreeGrafter"/>
</dbReference>
<dbReference type="GO" id="GO:0019563">
    <property type="term" value="P:glycerol catabolic process"/>
    <property type="evidence" value="ECO:0007669"/>
    <property type="project" value="TreeGrafter"/>
</dbReference>
<feature type="binding site" evidence="12">
    <location>
        <begin position="237"/>
        <end position="238"/>
    </location>
    <ligand>
        <name>substrate</name>
    </ligand>
</feature>
<feature type="binding site" evidence="12">
    <location>
        <position position="216"/>
    </location>
    <ligand>
        <name>substrate</name>
    </ligand>
</feature>
<dbReference type="AlphaFoldDB" id="A0A855WXA1"/>
<evidence type="ECO:0000256" key="13">
    <source>
        <dbReference type="RuleBase" id="RU363013"/>
    </source>
</evidence>
<comment type="pathway">
    <text evidence="12 13">Carbohydrate degradation; glycolysis; D-glyceraldehyde 3-phosphate from glycerone phosphate: step 1/1.</text>
</comment>
<dbReference type="GO" id="GO:0006094">
    <property type="term" value="P:gluconeogenesis"/>
    <property type="evidence" value="ECO:0007669"/>
    <property type="project" value="UniProtKB-UniRule"/>
</dbReference>
<keyword evidence="10 12" id="KW-0413">Isomerase</keyword>
<evidence type="ECO:0000256" key="12">
    <source>
        <dbReference type="HAMAP-Rule" id="MF_00147"/>
    </source>
</evidence>
<dbReference type="InterPro" id="IPR035990">
    <property type="entry name" value="TIM_sf"/>
</dbReference>
<sequence>MRFEMRRKIIAGNWKMNGTVGETEALIKQLLTATTGSGHAETVVCPPFTSLMIAAKLLKGSHIGLGAQDMSQHAKGAFTGEISAELLLTLGVRFVILGHSERRQYHFETDGLVNLKTRAALAAGLTPIVCVGETLEQRENGHTESVIREQIQGTMSGFGADELRRIVIAYEPVWAIGTGRTATPDQAQEVHRSIRQLLARIDDAASRELPILYGGSVKADNARGLLSQPDIDGALVGGASLKADEFVQIINAA</sequence>
<keyword evidence="7 12" id="KW-0312">Gluconeogenesis</keyword>
<dbReference type="Pfam" id="PF00121">
    <property type="entry name" value="TIM"/>
    <property type="match status" value="1"/>
</dbReference>
<evidence type="ECO:0000256" key="7">
    <source>
        <dbReference type="ARBA" id="ARBA00022432"/>
    </source>
</evidence>
<evidence type="ECO:0000256" key="11">
    <source>
        <dbReference type="ARBA" id="ARBA00055680"/>
    </source>
</evidence>
<dbReference type="PROSITE" id="PS00171">
    <property type="entry name" value="TIM_1"/>
    <property type="match status" value="1"/>
</dbReference>
<dbReference type="PANTHER" id="PTHR21139">
    <property type="entry name" value="TRIOSEPHOSPHATE ISOMERASE"/>
    <property type="match status" value="1"/>
</dbReference>
<evidence type="ECO:0000256" key="9">
    <source>
        <dbReference type="ARBA" id="ARBA00023152"/>
    </source>
</evidence>
<name>A0A855WXA1_9BACT</name>
<dbReference type="FunFam" id="3.20.20.70:FF:000020">
    <property type="entry name" value="Triosephosphate isomerase"/>
    <property type="match status" value="1"/>
</dbReference>
<evidence type="ECO:0000256" key="2">
    <source>
        <dbReference type="ARBA" id="ARBA00004742"/>
    </source>
</evidence>
<dbReference type="EC" id="5.3.1.1" evidence="5 12"/>
<evidence type="ECO:0000256" key="3">
    <source>
        <dbReference type="ARBA" id="ARBA00007422"/>
    </source>
</evidence>
<dbReference type="GO" id="GO:0005829">
    <property type="term" value="C:cytosol"/>
    <property type="evidence" value="ECO:0007669"/>
    <property type="project" value="TreeGrafter"/>
</dbReference>
<comment type="catalytic activity">
    <reaction evidence="1 12 13">
        <text>D-glyceraldehyde 3-phosphate = dihydroxyacetone phosphate</text>
        <dbReference type="Rhea" id="RHEA:18585"/>
        <dbReference type="ChEBI" id="CHEBI:57642"/>
        <dbReference type="ChEBI" id="CHEBI:59776"/>
        <dbReference type="EC" id="5.3.1.1"/>
    </reaction>
</comment>
<evidence type="ECO:0000313" key="15">
    <source>
        <dbReference type="Proteomes" id="UP000250918"/>
    </source>
</evidence>
<dbReference type="Proteomes" id="UP000250918">
    <property type="component" value="Unassembled WGS sequence"/>
</dbReference>
<evidence type="ECO:0000256" key="8">
    <source>
        <dbReference type="ARBA" id="ARBA00022490"/>
    </source>
</evidence>
<feature type="binding site" evidence="12">
    <location>
        <begin position="13"/>
        <end position="15"/>
    </location>
    <ligand>
        <name>substrate</name>
    </ligand>
</feature>
<comment type="function">
    <text evidence="11 12">Involved in the gluconeogenesis. Catalyzes stereospecifically the conversion of dihydroxyacetone phosphate (DHAP) to D-glyceraldehyde-3-phosphate (G3P).</text>
</comment>
<organism evidence="14 15">
    <name type="scientific">candidate division GN15 bacterium</name>
    <dbReference type="NCBI Taxonomy" id="2072418"/>
    <lineage>
        <taxon>Bacteria</taxon>
        <taxon>candidate division GN15</taxon>
    </lineage>
</organism>
<protein>
    <recommendedName>
        <fullName evidence="6 12">Triosephosphate isomerase</fullName>
        <shortName evidence="12">TIM</shortName>
        <shortName evidence="12">TPI</shortName>
        <ecNumber evidence="5 12">5.3.1.1</ecNumber>
    </recommendedName>
    <alternativeName>
        <fullName evidence="12">Triose-phosphate isomerase</fullName>
    </alternativeName>
</protein>
<dbReference type="HAMAP" id="MF_00147_B">
    <property type="entry name" value="TIM_B"/>
    <property type="match status" value="1"/>
</dbReference>
<dbReference type="NCBIfam" id="TIGR00419">
    <property type="entry name" value="tim"/>
    <property type="match status" value="1"/>
</dbReference>
<comment type="similarity">
    <text evidence="3 12 13">Belongs to the triosephosphate isomerase family.</text>
</comment>
<evidence type="ECO:0000256" key="4">
    <source>
        <dbReference type="ARBA" id="ARBA00011738"/>
    </source>
</evidence>
<dbReference type="SUPFAM" id="SSF51351">
    <property type="entry name" value="Triosephosphate isomerase (TIM)"/>
    <property type="match status" value="1"/>
</dbReference>
<dbReference type="GO" id="GO:0004807">
    <property type="term" value="F:triose-phosphate isomerase activity"/>
    <property type="evidence" value="ECO:0007669"/>
    <property type="project" value="UniProtKB-UniRule"/>
</dbReference>
<dbReference type="PROSITE" id="PS51440">
    <property type="entry name" value="TIM_2"/>
    <property type="match status" value="1"/>
</dbReference>
<feature type="active site" description="Electrophile" evidence="12">
    <location>
        <position position="99"/>
    </location>
</feature>
<proteinExistence type="inferred from homology"/>
<evidence type="ECO:0000256" key="10">
    <source>
        <dbReference type="ARBA" id="ARBA00023235"/>
    </source>
</evidence>
<comment type="caution">
    <text evidence="14">The sequence shown here is derived from an EMBL/GenBank/DDBJ whole genome shotgun (WGS) entry which is preliminary data.</text>
</comment>
<feature type="active site" description="Proton acceptor" evidence="12">
    <location>
        <position position="171"/>
    </location>
</feature>
<keyword evidence="8 12" id="KW-0963">Cytoplasm</keyword>
<evidence type="ECO:0000313" key="14">
    <source>
        <dbReference type="EMBL" id="PWB68972.1"/>
    </source>
</evidence>
<feature type="binding site" evidence="12">
    <location>
        <position position="177"/>
    </location>
    <ligand>
        <name>substrate</name>
    </ligand>
</feature>
<dbReference type="EMBL" id="PQAP01000183">
    <property type="protein sequence ID" value="PWB68972.1"/>
    <property type="molecule type" value="Genomic_DNA"/>
</dbReference>
<dbReference type="InterPro" id="IPR013785">
    <property type="entry name" value="Aldolase_TIM"/>
</dbReference>
<comment type="subcellular location">
    <subcellularLocation>
        <location evidence="12 13">Cytoplasm</location>
    </subcellularLocation>
</comment>
<dbReference type="UniPathway" id="UPA00138"/>
<dbReference type="InterPro" id="IPR022896">
    <property type="entry name" value="TrioseP_Isoase_bac/euk"/>
</dbReference>